<proteinExistence type="predicted"/>
<reference evidence="1 2" key="2">
    <citation type="submission" date="2018-11" db="EMBL/GenBank/DDBJ databases">
        <authorList>
            <consortium name="Pathogen Informatics"/>
        </authorList>
    </citation>
    <scope>NUCLEOTIDE SEQUENCE [LARGE SCALE GENOMIC DNA]</scope>
</reference>
<organism evidence="3">
    <name type="scientific">Nippostrongylus brasiliensis</name>
    <name type="common">Rat hookworm</name>
    <dbReference type="NCBI Taxonomy" id="27835"/>
    <lineage>
        <taxon>Eukaryota</taxon>
        <taxon>Metazoa</taxon>
        <taxon>Ecdysozoa</taxon>
        <taxon>Nematoda</taxon>
        <taxon>Chromadorea</taxon>
        <taxon>Rhabditida</taxon>
        <taxon>Rhabditina</taxon>
        <taxon>Rhabditomorpha</taxon>
        <taxon>Strongyloidea</taxon>
        <taxon>Heligmosomidae</taxon>
        <taxon>Nippostrongylus</taxon>
    </lineage>
</organism>
<keyword evidence="2" id="KW-1185">Reference proteome</keyword>
<dbReference type="AlphaFoldDB" id="A0A0N4XCE8"/>
<evidence type="ECO:0000313" key="2">
    <source>
        <dbReference type="Proteomes" id="UP000271162"/>
    </source>
</evidence>
<dbReference type="EMBL" id="UYSL01000028">
    <property type="protein sequence ID" value="VDL62373.1"/>
    <property type="molecule type" value="Genomic_DNA"/>
</dbReference>
<accession>A0A0N4XCE8</accession>
<reference evidence="3" key="1">
    <citation type="submission" date="2017-02" db="UniProtKB">
        <authorList>
            <consortium name="WormBaseParasite"/>
        </authorList>
    </citation>
    <scope>IDENTIFICATION</scope>
</reference>
<gene>
    <name evidence="1" type="ORF">NBR_LOCUS120</name>
</gene>
<sequence>MRFRDDRWTRAVTDWVPMGRQKNTRSPTLRCSDFFVKSLNDRFDALRVPRASRTHWSTMARDRDEWRRYWRPLEQIDDQRDDR</sequence>
<name>A0A0N4XCE8_NIPBR</name>
<evidence type="ECO:0000313" key="3">
    <source>
        <dbReference type="WBParaSite" id="NBR_0000011901-mRNA-1"/>
    </source>
</evidence>
<protein>
    <submittedName>
        <fullName evidence="3">Transposase</fullName>
    </submittedName>
</protein>
<dbReference type="WBParaSite" id="NBR_0000011901-mRNA-1">
    <property type="protein sequence ID" value="NBR_0000011901-mRNA-1"/>
    <property type="gene ID" value="NBR_0000011901"/>
</dbReference>
<dbReference type="Proteomes" id="UP000271162">
    <property type="component" value="Unassembled WGS sequence"/>
</dbReference>
<evidence type="ECO:0000313" key="1">
    <source>
        <dbReference type="EMBL" id="VDL62373.1"/>
    </source>
</evidence>